<dbReference type="NCBIfam" id="TIGR02212">
    <property type="entry name" value="lolCE"/>
    <property type="match status" value="1"/>
</dbReference>
<evidence type="ECO:0000256" key="4">
    <source>
        <dbReference type="ARBA" id="ARBA00022475"/>
    </source>
</evidence>
<dbReference type="Proteomes" id="UP000074119">
    <property type="component" value="Chromosome"/>
</dbReference>
<evidence type="ECO:0000256" key="6">
    <source>
        <dbReference type="ARBA" id="ARBA00022989"/>
    </source>
</evidence>
<evidence type="ECO:0000259" key="9">
    <source>
        <dbReference type="Pfam" id="PF02687"/>
    </source>
</evidence>
<proteinExistence type="inferred from homology"/>
<keyword evidence="7 8" id="KW-0472">Membrane</keyword>
<organism evidence="11 12">
    <name type="scientific">Zhongshania aliphaticivorans</name>
    <dbReference type="NCBI Taxonomy" id="1470434"/>
    <lineage>
        <taxon>Bacteria</taxon>
        <taxon>Pseudomonadati</taxon>
        <taxon>Pseudomonadota</taxon>
        <taxon>Gammaproteobacteria</taxon>
        <taxon>Cellvibrionales</taxon>
        <taxon>Spongiibacteraceae</taxon>
        <taxon>Zhongshania</taxon>
    </lineage>
</organism>
<feature type="transmembrane region" description="Helical" evidence="8">
    <location>
        <begin position="307"/>
        <end position="337"/>
    </location>
</feature>
<keyword evidence="5 8" id="KW-0812">Transmembrane</keyword>
<evidence type="ECO:0000259" key="10">
    <source>
        <dbReference type="Pfam" id="PF12704"/>
    </source>
</evidence>
<keyword evidence="3" id="KW-0813">Transport</keyword>
<dbReference type="InterPro" id="IPR051447">
    <property type="entry name" value="Lipoprotein-release_system"/>
</dbReference>
<evidence type="ECO:0000256" key="1">
    <source>
        <dbReference type="ARBA" id="ARBA00004651"/>
    </source>
</evidence>
<dbReference type="AlphaFoldDB" id="A0A127M4Z8"/>
<dbReference type="Pfam" id="PF12704">
    <property type="entry name" value="MacB_PCD"/>
    <property type="match status" value="1"/>
</dbReference>
<dbReference type="STRING" id="1470434.AZF00_07925"/>
<dbReference type="GO" id="GO:0042953">
    <property type="term" value="P:lipoprotein transport"/>
    <property type="evidence" value="ECO:0007669"/>
    <property type="project" value="InterPro"/>
</dbReference>
<feature type="transmembrane region" description="Helical" evidence="8">
    <location>
        <begin position="28"/>
        <end position="47"/>
    </location>
</feature>
<accession>A0A127M4Z8</accession>
<comment type="subcellular location">
    <subcellularLocation>
        <location evidence="1">Cell membrane</location>
        <topology evidence="1">Multi-pass membrane protein</topology>
    </subcellularLocation>
</comment>
<comment type="similarity">
    <text evidence="2">Belongs to the ABC-4 integral membrane protein family. LolC/E subfamily.</text>
</comment>
<evidence type="ECO:0000256" key="2">
    <source>
        <dbReference type="ARBA" id="ARBA00005236"/>
    </source>
</evidence>
<dbReference type="InterPro" id="IPR003838">
    <property type="entry name" value="ABC3_permease_C"/>
</dbReference>
<evidence type="ECO:0000256" key="3">
    <source>
        <dbReference type="ARBA" id="ARBA00022448"/>
    </source>
</evidence>
<dbReference type="InterPro" id="IPR011925">
    <property type="entry name" value="LolCE_TM"/>
</dbReference>
<dbReference type="RefSeq" id="WP_062383515.1">
    <property type="nucleotide sequence ID" value="NZ_CP014544.1"/>
</dbReference>
<evidence type="ECO:0000256" key="7">
    <source>
        <dbReference type="ARBA" id="ARBA00023136"/>
    </source>
</evidence>
<dbReference type="Pfam" id="PF02687">
    <property type="entry name" value="FtsX"/>
    <property type="match status" value="1"/>
</dbReference>
<dbReference type="GO" id="GO:0044874">
    <property type="term" value="P:lipoprotein localization to outer membrane"/>
    <property type="evidence" value="ECO:0007669"/>
    <property type="project" value="TreeGrafter"/>
</dbReference>
<reference evidence="11 12" key="1">
    <citation type="submission" date="2015-12" db="EMBL/GenBank/DDBJ databases">
        <authorList>
            <person name="Shamseldin A."/>
            <person name="Moawad H."/>
            <person name="Abd El-Rahim W.M."/>
            <person name="Sadowsky M.J."/>
        </authorList>
    </citation>
    <scope>NUCLEOTIDE SEQUENCE [LARGE SCALE GENOMIC DNA]</scope>
    <source>
        <strain evidence="11 12">SM2</strain>
    </source>
</reference>
<keyword evidence="6 8" id="KW-1133">Transmembrane helix</keyword>
<feature type="domain" description="ABC3 transporter permease C-terminal" evidence="9">
    <location>
        <begin position="266"/>
        <end position="399"/>
    </location>
</feature>
<feature type="domain" description="MacB-like periplasmic core" evidence="10">
    <location>
        <begin position="28"/>
        <end position="229"/>
    </location>
</feature>
<dbReference type="GO" id="GO:0098797">
    <property type="term" value="C:plasma membrane protein complex"/>
    <property type="evidence" value="ECO:0007669"/>
    <property type="project" value="TreeGrafter"/>
</dbReference>
<dbReference type="InterPro" id="IPR025857">
    <property type="entry name" value="MacB_PCD"/>
</dbReference>
<feature type="transmembrane region" description="Helical" evidence="8">
    <location>
        <begin position="372"/>
        <end position="392"/>
    </location>
</feature>
<evidence type="ECO:0000256" key="5">
    <source>
        <dbReference type="ARBA" id="ARBA00022692"/>
    </source>
</evidence>
<dbReference type="KEGG" id="zal:AZF00_07925"/>
<keyword evidence="4" id="KW-1003">Cell membrane</keyword>
<dbReference type="PANTHER" id="PTHR30489">
    <property type="entry name" value="LIPOPROTEIN-RELEASING SYSTEM TRANSMEMBRANE PROTEIN LOLE"/>
    <property type="match status" value="1"/>
</dbReference>
<sequence>MRSLAVFIGLRYSSGRSGSQLVSFLSRLSMAGLVLGVALLVTVLSVMNGFDREMRTRILALVPHITLQPWAVGESDWQTLQGDVERHPAVLATAPFVQGSAMLIKGGLVEPGLFYGVEPVAEARVSTIRDYVDLDVLSTGSKMVILGKALAERLGVEQGERVTLGVPQAAGSQNVRFVQMTVAALVATGTELDQQMVLMHISDAQALFAEPPPVSLRVSVTDVFAAPQIAWELASVHGRDFMLKDWSQQFGNMYHAIQMSRKLVVIMLLAVVGVAVFNVVSTLVMVVNDKRADIGILRSQGASQGDILRIFLSYGAVIGAVGSTAGGVLGVVLATFIGDVVAAVEHFWGLQLLQSDVYPINYLPADIRMPDVLAVCALAYAMSLLATIYPAWRASRMAPAEALRSS</sequence>
<dbReference type="EMBL" id="CP014544">
    <property type="protein sequence ID" value="AMO68236.1"/>
    <property type="molecule type" value="Genomic_DNA"/>
</dbReference>
<gene>
    <name evidence="11" type="ORF">AZF00_07925</name>
</gene>
<evidence type="ECO:0000313" key="12">
    <source>
        <dbReference type="Proteomes" id="UP000074119"/>
    </source>
</evidence>
<feature type="transmembrane region" description="Helical" evidence="8">
    <location>
        <begin position="263"/>
        <end position="287"/>
    </location>
</feature>
<name>A0A127M4Z8_9GAMM</name>
<protein>
    <recommendedName>
        <fullName evidence="13">Lipoprotein-releasing system transmembrane protein LolE</fullName>
    </recommendedName>
</protein>
<evidence type="ECO:0000313" key="11">
    <source>
        <dbReference type="EMBL" id="AMO68236.1"/>
    </source>
</evidence>
<evidence type="ECO:0000256" key="8">
    <source>
        <dbReference type="SAM" id="Phobius"/>
    </source>
</evidence>
<dbReference type="PANTHER" id="PTHR30489:SF0">
    <property type="entry name" value="LIPOPROTEIN-RELEASING SYSTEM TRANSMEMBRANE PROTEIN LOLE"/>
    <property type="match status" value="1"/>
</dbReference>
<evidence type="ECO:0008006" key="13">
    <source>
        <dbReference type="Google" id="ProtNLM"/>
    </source>
</evidence>